<dbReference type="InterPro" id="IPR016148">
    <property type="entry name" value="Pili_assmbl_chaperone_C"/>
</dbReference>
<dbReference type="InterPro" id="IPR036316">
    <property type="entry name" value="Pili_assmbl_chap_C_dom_sf"/>
</dbReference>
<evidence type="ECO:0000256" key="2">
    <source>
        <dbReference type="ARBA" id="ARBA00007399"/>
    </source>
</evidence>
<evidence type="ECO:0000256" key="4">
    <source>
        <dbReference type="ARBA" id="ARBA00022729"/>
    </source>
</evidence>
<evidence type="ECO:0000313" key="11">
    <source>
        <dbReference type="EMBL" id="QZA78920.1"/>
    </source>
</evidence>
<keyword evidence="4" id="KW-0732">Signal</keyword>
<keyword evidence="5" id="KW-0574">Periplasm</keyword>
<protein>
    <submittedName>
        <fullName evidence="11">Molecular chaperone</fullName>
    </submittedName>
</protein>
<keyword evidence="7" id="KW-0393">Immunoglobulin domain</keyword>
<dbReference type="EMBL" id="CP081150">
    <property type="protein sequence ID" value="QZA78920.1"/>
    <property type="molecule type" value="Genomic_DNA"/>
</dbReference>
<comment type="subcellular location">
    <subcellularLocation>
        <location evidence="1 8">Periplasm</location>
    </subcellularLocation>
</comment>
<comment type="similarity">
    <text evidence="2 8">Belongs to the periplasmic pilus chaperone family.</text>
</comment>
<dbReference type="Pfam" id="PF02753">
    <property type="entry name" value="PapD_C"/>
    <property type="match status" value="1"/>
</dbReference>
<organism evidence="11 12">
    <name type="scientific">Deefgea tanakiae</name>
    <dbReference type="NCBI Taxonomy" id="2865840"/>
    <lineage>
        <taxon>Bacteria</taxon>
        <taxon>Pseudomonadati</taxon>
        <taxon>Pseudomonadota</taxon>
        <taxon>Betaproteobacteria</taxon>
        <taxon>Neisseriales</taxon>
        <taxon>Chitinibacteraceae</taxon>
        <taxon>Deefgea</taxon>
    </lineage>
</organism>
<dbReference type="SUPFAM" id="SSF49354">
    <property type="entry name" value="PapD-like"/>
    <property type="match status" value="1"/>
</dbReference>
<dbReference type="InterPro" id="IPR008962">
    <property type="entry name" value="PapD-like_sf"/>
</dbReference>
<evidence type="ECO:0000256" key="1">
    <source>
        <dbReference type="ARBA" id="ARBA00004418"/>
    </source>
</evidence>
<accession>A0ABX8ZAV3</accession>
<evidence type="ECO:0000256" key="3">
    <source>
        <dbReference type="ARBA" id="ARBA00022558"/>
    </source>
</evidence>
<dbReference type="PROSITE" id="PS00635">
    <property type="entry name" value="PILI_CHAPERONE"/>
    <property type="match status" value="1"/>
</dbReference>
<feature type="domain" description="Pili assembly chaperone N-terminal" evidence="9">
    <location>
        <begin position="25"/>
        <end position="147"/>
    </location>
</feature>
<evidence type="ECO:0000256" key="8">
    <source>
        <dbReference type="RuleBase" id="RU003918"/>
    </source>
</evidence>
<dbReference type="InterPro" id="IPR050643">
    <property type="entry name" value="Periplasmic_pilus_chap"/>
</dbReference>
<keyword evidence="3" id="KW-1029">Fimbrium biogenesis</keyword>
<keyword evidence="6 8" id="KW-0143">Chaperone</keyword>
<evidence type="ECO:0000259" key="10">
    <source>
        <dbReference type="Pfam" id="PF02753"/>
    </source>
</evidence>
<dbReference type="RefSeq" id="WP_221007439.1">
    <property type="nucleotide sequence ID" value="NZ_CP081150.1"/>
</dbReference>
<dbReference type="InterPro" id="IPR016147">
    <property type="entry name" value="Pili_assmbl_chaperone_N"/>
</dbReference>
<dbReference type="InterPro" id="IPR013783">
    <property type="entry name" value="Ig-like_fold"/>
</dbReference>
<dbReference type="InterPro" id="IPR001829">
    <property type="entry name" value="Pili_assmbl_chaperone_bac"/>
</dbReference>
<evidence type="ECO:0000256" key="6">
    <source>
        <dbReference type="ARBA" id="ARBA00023186"/>
    </source>
</evidence>
<gene>
    <name evidence="11" type="ORF">K4H28_05845</name>
</gene>
<dbReference type="PANTHER" id="PTHR30251">
    <property type="entry name" value="PILUS ASSEMBLY CHAPERONE"/>
    <property type="match status" value="1"/>
</dbReference>
<feature type="domain" description="Pili assembly chaperone C-terminal" evidence="10">
    <location>
        <begin position="173"/>
        <end position="238"/>
    </location>
</feature>
<dbReference type="Pfam" id="PF00345">
    <property type="entry name" value="PapD_N"/>
    <property type="match status" value="1"/>
</dbReference>
<dbReference type="SUPFAM" id="SSF49584">
    <property type="entry name" value="Periplasmic chaperone C-domain"/>
    <property type="match status" value="1"/>
</dbReference>
<dbReference type="PRINTS" id="PR00969">
    <property type="entry name" value="CHAPERONPILI"/>
</dbReference>
<evidence type="ECO:0000256" key="7">
    <source>
        <dbReference type="ARBA" id="ARBA00023319"/>
    </source>
</evidence>
<evidence type="ECO:0000256" key="5">
    <source>
        <dbReference type="ARBA" id="ARBA00022764"/>
    </source>
</evidence>
<dbReference type="Proteomes" id="UP000825679">
    <property type="component" value="Chromosome"/>
</dbReference>
<dbReference type="PANTHER" id="PTHR30251:SF2">
    <property type="entry name" value="FIMBRIAL CHAPERONE YADV-RELATED"/>
    <property type="match status" value="1"/>
</dbReference>
<dbReference type="InterPro" id="IPR018046">
    <property type="entry name" value="Pili_assmbl_chaperone_CS"/>
</dbReference>
<dbReference type="Gene3D" id="2.60.40.10">
    <property type="entry name" value="Immunoglobulins"/>
    <property type="match status" value="2"/>
</dbReference>
<evidence type="ECO:0000259" key="9">
    <source>
        <dbReference type="Pfam" id="PF00345"/>
    </source>
</evidence>
<keyword evidence="12" id="KW-1185">Reference proteome</keyword>
<sequence>MKLKQRFIYLLTLVMLSVTQASWAGIILQGTRIVFPSNQRDASLKITNENDKPVLVHTWADDGNSKSTPKDAKSPFIIPAPVFRLDPKKQHVIRMVYSGEALAKDRESLYWLNVLEIPSTTAADAEQNLLLMAFRNRIKIFYRPVELTQKIEDAPYALRASIQASGNSSVIRIKNPTPFHLSFSNIEVSADGVTYTHPGGGMVEPFAEKNFDLPQLKKPLASSTAKINLSLINDYGGDHKLTMGHDAVPVDAEQ</sequence>
<name>A0ABX8ZAV3_9NEIS</name>
<reference evidence="11 12" key="1">
    <citation type="submission" date="2021-08" db="EMBL/GenBank/DDBJ databases">
        <title>complete genome sequencing of Deefgea sp. D25.</title>
        <authorList>
            <person name="Bae J.-W."/>
            <person name="Gim D.-H."/>
        </authorList>
    </citation>
    <scope>NUCLEOTIDE SEQUENCE [LARGE SCALE GENOMIC DNA]</scope>
    <source>
        <strain evidence="11 12">D25</strain>
    </source>
</reference>
<evidence type="ECO:0000313" key="12">
    <source>
        <dbReference type="Proteomes" id="UP000825679"/>
    </source>
</evidence>
<proteinExistence type="inferred from homology"/>